<dbReference type="Pfam" id="PF20501">
    <property type="entry name" value="MbhE"/>
    <property type="match status" value="1"/>
</dbReference>
<feature type="transmembrane region" description="Helical" evidence="10">
    <location>
        <begin position="269"/>
        <end position="291"/>
    </location>
</feature>
<feature type="domain" description="NADH-Ubiquinone oxidoreductase (complex I) chain 5 N-terminal" evidence="12">
    <location>
        <begin position="65"/>
        <end position="110"/>
    </location>
</feature>
<feature type="transmembrane region" description="Helical" evidence="10">
    <location>
        <begin position="76"/>
        <end position="97"/>
    </location>
</feature>
<feature type="transmembrane region" description="Helical" evidence="10">
    <location>
        <begin position="298"/>
        <end position="316"/>
    </location>
</feature>
<evidence type="ECO:0000259" key="14">
    <source>
        <dbReference type="Pfam" id="PF13244"/>
    </source>
</evidence>
<dbReference type="RefSeq" id="WP_074881087.1">
    <property type="nucleotide sequence ID" value="NZ_FORC01000001.1"/>
</dbReference>
<feature type="transmembrane region" description="Helical" evidence="10">
    <location>
        <begin position="205"/>
        <end position="230"/>
    </location>
</feature>
<feature type="transmembrane region" description="Helical" evidence="10">
    <location>
        <begin position="569"/>
        <end position="588"/>
    </location>
</feature>
<feature type="transmembrane region" description="Helical" evidence="10">
    <location>
        <begin position="814"/>
        <end position="835"/>
    </location>
</feature>
<feature type="transmembrane region" description="Helical" evidence="10">
    <location>
        <begin position="892"/>
        <end position="914"/>
    </location>
</feature>
<evidence type="ECO:0000256" key="8">
    <source>
        <dbReference type="ARBA" id="ARBA00023136"/>
    </source>
</evidence>
<evidence type="ECO:0000256" key="10">
    <source>
        <dbReference type="SAM" id="Phobius"/>
    </source>
</evidence>
<comment type="subcellular location">
    <subcellularLocation>
        <location evidence="1">Cell membrane</location>
        <topology evidence="1">Multi-pass membrane protein</topology>
    </subcellularLocation>
    <subcellularLocation>
        <location evidence="9">Membrane</location>
        <topology evidence="9">Multi-pass membrane protein</topology>
    </subcellularLocation>
</comment>
<dbReference type="Pfam" id="PF00662">
    <property type="entry name" value="Proton_antipo_N"/>
    <property type="match status" value="1"/>
</dbReference>
<dbReference type="PANTHER" id="PTHR43373">
    <property type="entry name" value="NA(+)/H(+) ANTIPORTER SUBUNIT"/>
    <property type="match status" value="1"/>
</dbReference>
<feature type="transmembrane region" description="Helical" evidence="10">
    <location>
        <begin position="600"/>
        <end position="621"/>
    </location>
</feature>
<keyword evidence="5 9" id="KW-0812">Transmembrane</keyword>
<dbReference type="Pfam" id="PF04039">
    <property type="entry name" value="MnhB"/>
    <property type="match status" value="1"/>
</dbReference>
<evidence type="ECO:0000256" key="7">
    <source>
        <dbReference type="ARBA" id="ARBA00023065"/>
    </source>
</evidence>
<keyword evidence="17" id="KW-1185">Reference proteome</keyword>
<dbReference type="Pfam" id="PF13244">
    <property type="entry name" value="MbhD"/>
    <property type="match status" value="1"/>
</dbReference>
<evidence type="ECO:0000256" key="2">
    <source>
        <dbReference type="ARBA" id="ARBA00022448"/>
    </source>
</evidence>
<dbReference type="STRING" id="289370.SAMN05216602_0811"/>
<keyword evidence="4" id="KW-1003">Cell membrane</keyword>
<evidence type="ECO:0000256" key="4">
    <source>
        <dbReference type="ARBA" id="ARBA00022475"/>
    </source>
</evidence>
<dbReference type="Proteomes" id="UP000183018">
    <property type="component" value="Unassembled WGS sequence"/>
</dbReference>
<dbReference type="OrthoDB" id="9811798at2"/>
<feature type="domain" description="Na+/H+ antiporter MnhB subunit-related protein" evidence="13">
    <location>
        <begin position="788"/>
        <end position="911"/>
    </location>
</feature>
<keyword evidence="2" id="KW-0813">Transport</keyword>
<evidence type="ECO:0000259" key="11">
    <source>
        <dbReference type="Pfam" id="PF00361"/>
    </source>
</evidence>
<dbReference type="PANTHER" id="PTHR43373:SF1">
    <property type="entry name" value="NA(+)_H(+) ANTIPORTER SUBUNIT A"/>
    <property type="match status" value="1"/>
</dbReference>
<dbReference type="Pfam" id="PF00361">
    <property type="entry name" value="Proton_antipo_M"/>
    <property type="match status" value="1"/>
</dbReference>
<dbReference type="EMBL" id="FORC01000001">
    <property type="protein sequence ID" value="SFI33716.1"/>
    <property type="molecule type" value="Genomic_DNA"/>
</dbReference>
<feature type="transmembrane region" description="Helical" evidence="10">
    <location>
        <begin position="131"/>
        <end position="150"/>
    </location>
</feature>
<feature type="transmembrane region" description="Helical" evidence="10">
    <location>
        <begin position="628"/>
        <end position="646"/>
    </location>
</feature>
<gene>
    <name evidence="16" type="ORF">SAMN05216602_0811</name>
</gene>
<dbReference type="InterPro" id="IPR025383">
    <property type="entry name" value="MrpA_C/MbhD"/>
</dbReference>
<feature type="transmembrane region" description="Helical" evidence="10">
    <location>
        <begin position="652"/>
        <end position="674"/>
    </location>
</feature>
<accession>A0A1I3HD98</accession>
<protein>
    <submittedName>
        <fullName evidence="16">Multisubunit potassium/proton antiporter, PhaA subunit /multisubunit potassium/proton antiporter, PhaB subunit</fullName>
    </submittedName>
</protein>
<keyword evidence="7" id="KW-0406">Ion transport</keyword>
<dbReference type="InterPro" id="IPR050616">
    <property type="entry name" value="CPA3_Na-H_Antiporter_A"/>
</dbReference>
<dbReference type="InterPro" id="IPR001750">
    <property type="entry name" value="ND/Mrp_TM"/>
</dbReference>
<feature type="transmembrane region" description="Helical" evidence="10">
    <location>
        <begin position="409"/>
        <end position="430"/>
    </location>
</feature>
<feature type="transmembrane region" description="Helical" evidence="10">
    <location>
        <begin position="788"/>
        <end position="808"/>
    </location>
</feature>
<feature type="transmembrane region" description="Helical" evidence="10">
    <location>
        <begin position="847"/>
        <end position="872"/>
    </location>
</feature>
<feature type="transmembrane region" description="Helical" evidence="10">
    <location>
        <begin position="242"/>
        <end position="263"/>
    </location>
</feature>
<evidence type="ECO:0000256" key="6">
    <source>
        <dbReference type="ARBA" id="ARBA00022989"/>
    </source>
</evidence>
<dbReference type="GO" id="GO:0006811">
    <property type="term" value="P:monoatomic ion transport"/>
    <property type="evidence" value="ECO:0007669"/>
    <property type="project" value="UniProtKB-KW"/>
</dbReference>
<dbReference type="InterPro" id="IPR046806">
    <property type="entry name" value="MrpA_C/MbhE"/>
</dbReference>
<dbReference type="AlphaFoldDB" id="A0A1I3HD98"/>
<keyword evidence="8 10" id="KW-0472">Membrane</keyword>
<feature type="domain" description="MrpA C-terminal/MbhD" evidence="14">
    <location>
        <begin position="610"/>
        <end position="674"/>
    </location>
</feature>
<evidence type="ECO:0000256" key="5">
    <source>
        <dbReference type="ARBA" id="ARBA00022692"/>
    </source>
</evidence>
<name>A0A1I3HD98_9GAMM</name>
<reference evidence="17" key="1">
    <citation type="submission" date="2016-10" db="EMBL/GenBank/DDBJ databases">
        <authorList>
            <person name="Varghese N."/>
            <person name="Submissions S."/>
        </authorList>
    </citation>
    <scope>NUCLEOTIDE SEQUENCE [LARGE SCALE GENOMIC DNA]</scope>
    <source>
        <strain evidence="17">LMG 22563</strain>
    </source>
</reference>
<feature type="transmembrane region" description="Helical" evidence="10">
    <location>
        <begin position="109"/>
        <end position="125"/>
    </location>
</feature>
<proteinExistence type="predicted"/>
<feature type="transmembrane region" description="Helical" evidence="10">
    <location>
        <begin position="460"/>
        <end position="483"/>
    </location>
</feature>
<evidence type="ECO:0000259" key="15">
    <source>
        <dbReference type="Pfam" id="PF20501"/>
    </source>
</evidence>
<dbReference type="InterPro" id="IPR007182">
    <property type="entry name" value="MnhB"/>
</dbReference>
<feature type="domain" description="MrpA C-terminal/MbhE" evidence="15">
    <location>
        <begin position="685"/>
        <end position="764"/>
    </location>
</feature>
<evidence type="ECO:0000256" key="3">
    <source>
        <dbReference type="ARBA" id="ARBA00022449"/>
    </source>
</evidence>
<feature type="transmembrane region" description="Helical" evidence="10">
    <location>
        <begin position="686"/>
        <end position="708"/>
    </location>
</feature>
<evidence type="ECO:0000313" key="16">
    <source>
        <dbReference type="EMBL" id="SFI33716.1"/>
    </source>
</evidence>
<feature type="domain" description="NADH:quinone oxidoreductase/Mrp antiporter transmembrane" evidence="11">
    <location>
        <begin position="126"/>
        <end position="403"/>
    </location>
</feature>
<keyword evidence="6 10" id="KW-1133">Transmembrane helix</keyword>
<organism evidence="16 17">
    <name type="scientific">Phytopseudomonas argentinensis</name>
    <dbReference type="NCBI Taxonomy" id="289370"/>
    <lineage>
        <taxon>Bacteria</taxon>
        <taxon>Pseudomonadati</taxon>
        <taxon>Pseudomonadota</taxon>
        <taxon>Gammaproteobacteria</taxon>
        <taxon>Pseudomonadales</taxon>
        <taxon>Pseudomonadaceae</taxon>
        <taxon>Phytopseudomonas</taxon>
    </lineage>
</organism>
<evidence type="ECO:0000256" key="1">
    <source>
        <dbReference type="ARBA" id="ARBA00004651"/>
    </source>
</evidence>
<evidence type="ECO:0000259" key="13">
    <source>
        <dbReference type="Pfam" id="PF04039"/>
    </source>
</evidence>
<dbReference type="InterPro" id="IPR001516">
    <property type="entry name" value="Proton_antipo_N"/>
</dbReference>
<feature type="transmembrane region" description="Helical" evidence="10">
    <location>
        <begin position="322"/>
        <end position="346"/>
    </location>
</feature>
<dbReference type="GO" id="GO:0015297">
    <property type="term" value="F:antiporter activity"/>
    <property type="evidence" value="ECO:0007669"/>
    <property type="project" value="UniProtKB-KW"/>
</dbReference>
<sequence>MALALIIALPFLGIFLPLLADRMGRSLCALAAALGPAAALVLLWLEQPAVFAGEVQVVSYSWLPELGLNLSLRLDGLGFLFALMILGIGLLVILYARYYLSKQEPMGRFFSYLLLFMGAMLGVVLSENMLLMLVFWELTSLSSFLLIGFWNGSSDARRGSRMALTVTGGGGLALLAGILLLGNIAGSFELSEVLAAGDTIRNHGLYPITLTLILLGVFTKSAQFPFHFWLPQAMAAPTPVSAYLHSATMVKAGVFLLARFYPALAGTEWWFYLVSMTGMATLLFGAIMALFQHDLKGLLAYSTISHLGLITLLFGFNTELSSVAAVFHIINHATFKASLFMAAGIIDHETGSRDMRRIAGLWKYMPHTAVLAMVAASAMAGVPLLNGFLSKEMFFTETLNQDLLGIFNWMIPTVATLAGVFSVAYSLRFIHDVFFNGEPRDLPKYPPHEPPRYMKIPVEILVFLCLLVGMLPAYTVAPLLASAASATLGGEVPYYSLSIWHGFNLPLGMSVVAMVGGIVVYACREPLFRWYNGMPEVDAKEMFELLNARLVRSARWVTKLLESGSQQRYVAFLLMSALALIITALSPMESLSGSVALTPLDGITVLGMAVLCVMAVLTVVFHRNRLKALMTLSCAGLMVALAFARYSAPDLALTQLSVEVVTIILLVLALFFMPDRTPMESSSLRGLRDVLLAGGTGIAVALLAYAVMTRPYDTISSFFLENSVSGGGGTNVVNVILVDFRGFDTLGEISVLAIAAIGIYGLLAGLHLPHPHTDPNGRPWSRDSHPMILDSIARILLPMALLVSAFIFVRGHNLPGGGFIAGLITAIALILQYVAHGVEWTQRRMPWSFHSIAGLGVLIAALTGLGSLAFGAPFLTSAFDYFHLPLIGKFELATALLFDLGVYLAVVGSTLLILSNIGHVSQDETSKEVL</sequence>
<dbReference type="NCBIfam" id="NF009288">
    <property type="entry name" value="PRK12648.1"/>
    <property type="match status" value="1"/>
</dbReference>
<dbReference type="GO" id="GO:0005886">
    <property type="term" value="C:plasma membrane"/>
    <property type="evidence" value="ECO:0007669"/>
    <property type="project" value="UniProtKB-SubCell"/>
</dbReference>
<feature type="transmembrane region" description="Helical" evidence="10">
    <location>
        <begin position="367"/>
        <end position="389"/>
    </location>
</feature>
<feature type="transmembrane region" description="Helical" evidence="10">
    <location>
        <begin position="162"/>
        <end position="185"/>
    </location>
</feature>
<evidence type="ECO:0000259" key="12">
    <source>
        <dbReference type="Pfam" id="PF00662"/>
    </source>
</evidence>
<keyword evidence="3" id="KW-0050">Antiport</keyword>
<evidence type="ECO:0000256" key="9">
    <source>
        <dbReference type="RuleBase" id="RU000320"/>
    </source>
</evidence>
<evidence type="ECO:0000313" key="17">
    <source>
        <dbReference type="Proteomes" id="UP000183018"/>
    </source>
</evidence>
<dbReference type="PRINTS" id="PR01434">
    <property type="entry name" value="NADHDHGNASE5"/>
</dbReference>
<feature type="transmembrane region" description="Helical" evidence="10">
    <location>
        <begin position="749"/>
        <end position="768"/>
    </location>
</feature>
<feature type="transmembrane region" description="Helical" evidence="10">
    <location>
        <begin position="503"/>
        <end position="523"/>
    </location>
</feature>